<name>H0EKN1_GLAL7</name>
<dbReference type="Proteomes" id="UP000005446">
    <property type="component" value="Unassembled WGS sequence"/>
</dbReference>
<reference evidence="1 2" key="1">
    <citation type="journal article" date="2012" name="Eukaryot. Cell">
        <title>Genome sequence of the fungus Glarea lozoyensis: the first genome sequence of a species from the Helotiaceae family.</title>
        <authorList>
            <person name="Youssar L."/>
            <person name="Gruening B.A."/>
            <person name="Erxleben A."/>
            <person name="Guenther S."/>
            <person name="Huettel W."/>
        </authorList>
    </citation>
    <scope>NUCLEOTIDE SEQUENCE [LARGE SCALE GENOMIC DNA]</scope>
    <source>
        <strain evidence="2">ATCC 74030 / MF5533</strain>
    </source>
</reference>
<dbReference type="HOGENOM" id="CLU_2941928_0_0_1"/>
<evidence type="ECO:0000313" key="1">
    <source>
        <dbReference type="EMBL" id="EHL00922.1"/>
    </source>
</evidence>
<dbReference type="InParanoid" id="H0EKN1"/>
<keyword evidence="2" id="KW-1185">Reference proteome</keyword>
<proteinExistence type="predicted"/>
<accession>H0EKN1</accession>
<gene>
    <name evidence="1" type="ORF">M7I_3130</name>
</gene>
<sequence length="60" mass="6634">MSPISQITQFRGFRYNLSCWLLRFGFGRCATVVYTGDCGTGVYAILDGVYDTVDGVIEAE</sequence>
<evidence type="ECO:0000313" key="2">
    <source>
        <dbReference type="Proteomes" id="UP000005446"/>
    </source>
</evidence>
<protein>
    <submittedName>
        <fullName evidence="1">Uncharacterized protein</fullName>
    </submittedName>
</protein>
<organism evidence="1 2">
    <name type="scientific">Glarea lozoyensis (strain ATCC 74030 / MF5533)</name>
    <dbReference type="NCBI Taxonomy" id="1104152"/>
    <lineage>
        <taxon>Eukaryota</taxon>
        <taxon>Fungi</taxon>
        <taxon>Dikarya</taxon>
        <taxon>Ascomycota</taxon>
        <taxon>Pezizomycotina</taxon>
        <taxon>Leotiomycetes</taxon>
        <taxon>Helotiales</taxon>
        <taxon>Helotiaceae</taxon>
        <taxon>Glarea</taxon>
    </lineage>
</organism>
<dbReference type="EMBL" id="AGUE01000072">
    <property type="protein sequence ID" value="EHL00922.1"/>
    <property type="molecule type" value="Genomic_DNA"/>
</dbReference>
<comment type="caution">
    <text evidence="1">The sequence shown here is derived from an EMBL/GenBank/DDBJ whole genome shotgun (WGS) entry which is preliminary data.</text>
</comment>
<dbReference type="AlphaFoldDB" id="H0EKN1"/>